<evidence type="ECO:0000256" key="7">
    <source>
        <dbReference type="ARBA" id="ARBA00023136"/>
    </source>
</evidence>
<evidence type="ECO:0000313" key="11">
    <source>
        <dbReference type="EMBL" id="KRL28752.1"/>
    </source>
</evidence>
<dbReference type="GO" id="GO:0016746">
    <property type="term" value="F:acyltransferase activity"/>
    <property type="evidence" value="ECO:0007669"/>
    <property type="project" value="UniProtKB-KW"/>
</dbReference>
<dbReference type="STRING" id="1423746.FD27_GL001533"/>
<comment type="similarity">
    <text evidence="2 9">Belongs to the membrane-bound acyltransferase family.</text>
</comment>
<keyword evidence="5 10" id="KW-0812">Transmembrane</keyword>
<dbReference type="PANTHER" id="PTHR13285">
    <property type="entry name" value="ACYLTRANSFERASE"/>
    <property type="match status" value="1"/>
</dbReference>
<feature type="transmembrane region" description="Helical" evidence="10">
    <location>
        <begin position="284"/>
        <end position="306"/>
    </location>
</feature>
<name>A0A0R1P8E9_9LACO</name>
<comment type="pathway">
    <text evidence="9">Cell wall biogenesis; lipoteichoic acid biosynthesis.</text>
</comment>
<dbReference type="PIRSF" id="PIRSF016636">
    <property type="entry name" value="AlgI_DltB"/>
    <property type="match status" value="1"/>
</dbReference>
<comment type="function">
    <text evidence="9">O-acyltransferase that catalyzes D-alanylation of both teichoic acid and lipoteichoic acid (LTA). D-alanylation of LTA plays an important role in modulating the properties of the cell wall in Gram-positive bacteria, influencing the net charge of the cell wall. Catalyzes D-alanylation from DltC carrier protein.</text>
</comment>
<sequence length="408" mass="48443">MINWIASLPNFTAYGTPIYFVYLLLAILPLSIGLYFGKRFAWYEALVSFIFIFLMFDGASWQQLISLIVYVIYQTIIVMGYHHYRQSNNSSLIFYLTCAVSILPIVIVKLSPAMVGHNSLLGFLGISYLTFRAVGTVIETRDGMVKQISPWSFIRFMVFMPTITSGPIDRYRRFEKDYQAVPERTAYLKLVNTGIYYLFLGFLYKFIIAYFFGQRFYPYFEKAAMADPSPLSWNLLGVMYMYGMYLFFDFAGYSLFAVAISYFMGVKTPMNFKQPFKSKNIKEFWNRWHISLSFWFRDYIFMRFVFMATKKRWFKNRNVLSSVAYMLNMMLMGFWHGITWYYILYGFLQGLGLVVNDWWLRYKRKHLKGMPHNTFTKWVAIFVTFNFVMFTFLIFSGFLDTYFFGNTH</sequence>
<dbReference type="InterPro" id="IPR024024">
    <property type="entry name" value="DltB"/>
</dbReference>
<keyword evidence="4 9" id="KW-0808">Transferase</keyword>
<evidence type="ECO:0000256" key="3">
    <source>
        <dbReference type="ARBA" id="ARBA00022475"/>
    </source>
</evidence>
<dbReference type="RefSeq" id="WP_057747772.1">
    <property type="nucleotide sequence ID" value="NZ_AZER01000003.1"/>
</dbReference>
<feature type="transmembrane region" description="Helical" evidence="10">
    <location>
        <begin position="341"/>
        <end position="359"/>
    </location>
</feature>
<dbReference type="InterPro" id="IPR024194">
    <property type="entry name" value="Ac/AlaTfrase_AlgI/DltB"/>
</dbReference>
<dbReference type="PIRSF" id="PIRSF500216">
    <property type="entry name" value="DltB"/>
    <property type="match status" value="1"/>
</dbReference>
<proteinExistence type="inferred from homology"/>
<dbReference type="Proteomes" id="UP000051445">
    <property type="component" value="Unassembled WGS sequence"/>
</dbReference>
<feature type="transmembrane region" description="Helical" evidence="10">
    <location>
        <begin position="64"/>
        <end position="81"/>
    </location>
</feature>
<dbReference type="Pfam" id="PF03062">
    <property type="entry name" value="MBOAT"/>
    <property type="match status" value="1"/>
</dbReference>
<comment type="subcellular location">
    <subcellularLocation>
        <location evidence="1">Cell membrane</location>
        <topology evidence="1">Multi-pass membrane protein</topology>
    </subcellularLocation>
</comment>
<feature type="transmembrane region" description="Helical" evidence="10">
    <location>
        <begin position="93"/>
        <end position="114"/>
    </location>
</feature>
<evidence type="ECO:0000313" key="12">
    <source>
        <dbReference type="Proteomes" id="UP000051445"/>
    </source>
</evidence>
<dbReference type="InterPro" id="IPR004299">
    <property type="entry name" value="MBOAT_fam"/>
</dbReference>
<evidence type="ECO:0000256" key="10">
    <source>
        <dbReference type="SAM" id="Phobius"/>
    </source>
</evidence>
<evidence type="ECO:0000256" key="2">
    <source>
        <dbReference type="ARBA" id="ARBA00010323"/>
    </source>
</evidence>
<feature type="transmembrane region" description="Helical" evidence="10">
    <location>
        <begin position="18"/>
        <end position="36"/>
    </location>
</feature>
<feature type="transmembrane region" description="Helical" evidence="10">
    <location>
        <begin position="41"/>
        <end position="58"/>
    </location>
</feature>
<protein>
    <recommendedName>
        <fullName evidence="9">Teichoic acid D-alanyltransferase</fullName>
        <ecNumber evidence="9">2.3.1.-</ecNumber>
    </recommendedName>
</protein>
<dbReference type="GO" id="GO:0005886">
    <property type="term" value="C:plasma membrane"/>
    <property type="evidence" value="ECO:0007669"/>
    <property type="project" value="UniProtKB-SubCell"/>
</dbReference>
<dbReference type="EC" id="2.3.1.-" evidence="9"/>
<feature type="transmembrane region" description="Helical" evidence="10">
    <location>
        <begin position="194"/>
        <end position="212"/>
    </location>
</feature>
<evidence type="ECO:0000256" key="6">
    <source>
        <dbReference type="ARBA" id="ARBA00022989"/>
    </source>
</evidence>
<evidence type="ECO:0000256" key="8">
    <source>
        <dbReference type="ARBA" id="ARBA00023315"/>
    </source>
</evidence>
<evidence type="ECO:0000256" key="1">
    <source>
        <dbReference type="ARBA" id="ARBA00004651"/>
    </source>
</evidence>
<comment type="caution">
    <text evidence="11">The sequence shown here is derived from an EMBL/GenBank/DDBJ whole genome shotgun (WGS) entry which is preliminary data.</text>
</comment>
<feature type="transmembrane region" description="Helical" evidence="10">
    <location>
        <begin position="379"/>
        <end position="399"/>
    </location>
</feature>
<dbReference type="PANTHER" id="PTHR13285:SF23">
    <property type="entry name" value="TEICHOIC ACID D-ALANYLTRANSFERASE"/>
    <property type="match status" value="1"/>
</dbReference>
<keyword evidence="6 10" id="KW-1133">Transmembrane helix</keyword>
<dbReference type="EMBL" id="AZER01000003">
    <property type="protein sequence ID" value="KRL28752.1"/>
    <property type="molecule type" value="Genomic_DNA"/>
</dbReference>
<keyword evidence="12" id="KW-1185">Reference proteome</keyword>
<gene>
    <name evidence="11" type="ORF">FD27_GL001533</name>
</gene>
<dbReference type="PATRIC" id="fig|1423746.3.peg.1563"/>
<dbReference type="UniPathway" id="UPA00556"/>
<dbReference type="NCBIfam" id="TIGR04091">
    <property type="entry name" value="LTA_dltB"/>
    <property type="match status" value="1"/>
</dbReference>
<evidence type="ECO:0000256" key="4">
    <source>
        <dbReference type="ARBA" id="ARBA00022679"/>
    </source>
</evidence>
<keyword evidence="3 9" id="KW-1003">Cell membrane</keyword>
<feature type="transmembrane region" description="Helical" evidence="10">
    <location>
        <begin position="233"/>
        <end position="264"/>
    </location>
</feature>
<dbReference type="AlphaFoldDB" id="A0A0R1P8E9"/>
<organism evidence="11 12">
    <name type="scientific">Limosilactobacillus frumenti DSM 13145</name>
    <dbReference type="NCBI Taxonomy" id="1423746"/>
    <lineage>
        <taxon>Bacteria</taxon>
        <taxon>Bacillati</taxon>
        <taxon>Bacillota</taxon>
        <taxon>Bacilli</taxon>
        <taxon>Lactobacillales</taxon>
        <taxon>Lactobacillaceae</taxon>
        <taxon>Limosilactobacillus</taxon>
    </lineage>
</organism>
<dbReference type="GO" id="GO:0070395">
    <property type="term" value="P:lipoteichoic acid biosynthetic process"/>
    <property type="evidence" value="ECO:0007669"/>
    <property type="project" value="UniProtKB-UniRule"/>
</dbReference>
<keyword evidence="8 9" id="KW-0012">Acyltransferase</keyword>
<dbReference type="OrthoDB" id="9805788at2"/>
<feature type="transmembrane region" description="Helical" evidence="10">
    <location>
        <begin position="120"/>
        <end position="138"/>
    </location>
</feature>
<evidence type="ECO:0000256" key="9">
    <source>
        <dbReference type="PIRNR" id="PIRNR016636"/>
    </source>
</evidence>
<evidence type="ECO:0000256" key="5">
    <source>
        <dbReference type="ARBA" id="ARBA00022692"/>
    </source>
</evidence>
<reference evidence="11 12" key="1">
    <citation type="journal article" date="2015" name="Genome Announc.">
        <title>Expanding the biotechnology potential of lactobacilli through comparative genomics of 213 strains and associated genera.</title>
        <authorList>
            <person name="Sun Z."/>
            <person name="Harris H.M."/>
            <person name="McCann A."/>
            <person name="Guo C."/>
            <person name="Argimon S."/>
            <person name="Zhang W."/>
            <person name="Yang X."/>
            <person name="Jeffery I.B."/>
            <person name="Cooney J.C."/>
            <person name="Kagawa T.F."/>
            <person name="Liu W."/>
            <person name="Song Y."/>
            <person name="Salvetti E."/>
            <person name="Wrobel A."/>
            <person name="Rasinkangas P."/>
            <person name="Parkhill J."/>
            <person name="Rea M.C."/>
            <person name="O'Sullivan O."/>
            <person name="Ritari J."/>
            <person name="Douillard F.P."/>
            <person name="Paul Ross R."/>
            <person name="Yang R."/>
            <person name="Briner A.E."/>
            <person name="Felis G.E."/>
            <person name="de Vos W.M."/>
            <person name="Barrangou R."/>
            <person name="Klaenhammer T.R."/>
            <person name="Caufield P.W."/>
            <person name="Cui Y."/>
            <person name="Zhang H."/>
            <person name="O'Toole P.W."/>
        </authorList>
    </citation>
    <scope>NUCLEOTIDE SEQUENCE [LARGE SCALE GENOMIC DNA]</scope>
    <source>
        <strain evidence="11 12">DSM 13145</strain>
    </source>
</reference>
<keyword evidence="7 9" id="KW-0472">Membrane</keyword>
<accession>A0A0R1P8E9</accession>
<dbReference type="InterPro" id="IPR051085">
    <property type="entry name" value="MB_O-acyltransferase"/>
</dbReference>